<evidence type="ECO:0000313" key="2">
    <source>
        <dbReference type="EMBL" id="CAH0015175.1"/>
    </source>
</evidence>
<reference evidence="2" key="1">
    <citation type="submission" date="2021-10" db="EMBL/GenBank/DDBJ databases">
        <authorList>
            <person name="Piombo E."/>
        </authorList>
    </citation>
    <scope>NUCLEOTIDE SEQUENCE</scope>
</reference>
<feature type="compositionally biased region" description="Low complexity" evidence="1">
    <location>
        <begin position="204"/>
        <end position="217"/>
    </location>
</feature>
<name>A0A9N9V1B9_9HYPO</name>
<dbReference type="AlphaFoldDB" id="A0A9N9V1B9"/>
<organism evidence="2 3">
    <name type="scientific">Clonostachys rhizophaga</name>
    <dbReference type="NCBI Taxonomy" id="160324"/>
    <lineage>
        <taxon>Eukaryota</taxon>
        <taxon>Fungi</taxon>
        <taxon>Dikarya</taxon>
        <taxon>Ascomycota</taxon>
        <taxon>Pezizomycotina</taxon>
        <taxon>Sordariomycetes</taxon>
        <taxon>Hypocreomycetidae</taxon>
        <taxon>Hypocreales</taxon>
        <taxon>Bionectriaceae</taxon>
        <taxon>Clonostachys</taxon>
    </lineage>
</organism>
<gene>
    <name evidence="2" type="ORF">CRHIZ90672A_00001019</name>
</gene>
<accession>A0A9N9V1B9</accession>
<proteinExistence type="predicted"/>
<feature type="region of interest" description="Disordered" evidence="1">
    <location>
        <begin position="172"/>
        <end position="225"/>
    </location>
</feature>
<dbReference type="OrthoDB" id="5106968at2759"/>
<dbReference type="EMBL" id="CABFNQ020000444">
    <property type="protein sequence ID" value="CAH0015175.1"/>
    <property type="molecule type" value="Genomic_DNA"/>
</dbReference>
<feature type="compositionally biased region" description="Low complexity" evidence="1">
    <location>
        <begin position="172"/>
        <end position="182"/>
    </location>
</feature>
<dbReference type="Proteomes" id="UP000696573">
    <property type="component" value="Unassembled WGS sequence"/>
</dbReference>
<evidence type="ECO:0000313" key="3">
    <source>
        <dbReference type="Proteomes" id="UP000696573"/>
    </source>
</evidence>
<keyword evidence="3" id="KW-1185">Reference proteome</keyword>
<protein>
    <submittedName>
        <fullName evidence="2">Uncharacterized protein</fullName>
    </submittedName>
</protein>
<evidence type="ECO:0000256" key="1">
    <source>
        <dbReference type="SAM" id="MobiDB-lite"/>
    </source>
</evidence>
<sequence>MEFLHCQKGIPRYLLHWCLGVFGDFSKGYVSSADLQARRDSAEAEATTSALVDSVPITDVIDLTDITALWENSDRDTYSVSLVHVGCTRERFSMWQQLQKHRDEARDDLLGREAIDAWSNWRVQLVQLGTDRTDRTFRIAASAGSLLARIQMVAPLMLAVQYLLLRLRSTPSSSVEPSSIRITEPHDDMETASNGDIQPHDEAMIAPASSSEAPSDEQPYHSSPD</sequence>
<comment type="caution">
    <text evidence="2">The sequence shown here is derived from an EMBL/GenBank/DDBJ whole genome shotgun (WGS) entry which is preliminary data.</text>
</comment>